<dbReference type="Gene3D" id="1.10.1220.10">
    <property type="entry name" value="Met repressor-like"/>
    <property type="match status" value="1"/>
</dbReference>
<evidence type="ECO:0000313" key="2">
    <source>
        <dbReference type="Proteomes" id="UP000037425"/>
    </source>
</evidence>
<proteinExistence type="predicted"/>
<evidence type="ECO:0008006" key="3">
    <source>
        <dbReference type="Google" id="ProtNLM"/>
    </source>
</evidence>
<protein>
    <recommendedName>
        <fullName evidence="3">DUF2924 domain-containing protein</fullName>
    </recommendedName>
</protein>
<comment type="caution">
    <text evidence="1">The sequence shown here is derived from an EMBL/GenBank/DDBJ whole genome shotgun (WGS) entry which is preliminary data.</text>
</comment>
<evidence type="ECO:0000313" key="1">
    <source>
        <dbReference type="EMBL" id="KOF16033.1"/>
    </source>
</evidence>
<dbReference type="EMBL" id="LGAP01000016">
    <property type="protein sequence ID" value="KOF16033.1"/>
    <property type="molecule type" value="Genomic_DNA"/>
</dbReference>
<gene>
    <name evidence="1" type="ORF">AC244_21755</name>
</gene>
<dbReference type="InterPro" id="IPR013321">
    <property type="entry name" value="Arc_rbn_hlx_hlx"/>
</dbReference>
<dbReference type="GO" id="GO:0006355">
    <property type="term" value="P:regulation of DNA-templated transcription"/>
    <property type="evidence" value="ECO:0007669"/>
    <property type="project" value="InterPro"/>
</dbReference>
<organism evidence="1 2">
    <name type="scientific">Ensifer adhaerens</name>
    <name type="common">Sinorhizobium morelense</name>
    <dbReference type="NCBI Taxonomy" id="106592"/>
    <lineage>
        <taxon>Bacteria</taxon>
        <taxon>Pseudomonadati</taxon>
        <taxon>Pseudomonadota</taxon>
        <taxon>Alphaproteobacteria</taxon>
        <taxon>Hyphomicrobiales</taxon>
        <taxon>Rhizobiaceae</taxon>
        <taxon>Sinorhizobium/Ensifer group</taxon>
        <taxon>Ensifer</taxon>
    </lineage>
</organism>
<dbReference type="AlphaFoldDB" id="A0A0L8BN68"/>
<reference evidence="2" key="1">
    <citation type="submission" date="2015-07" db="EMBL/GenBank/DDBJ databases">
        <title>Whole genome sequence of an Ensifer adhaerens strain isolated from a cave pool in the Wind Cave National Park.</title>
        <authorList>
            <person name="Eng W.W.H."/>
            <person name="Gan H.M."/>
            <person name="Barton H.A."/>
            <person name="Savka M.A."/>
        </authorList>
    </citation>
    <scope>NUCLEOTIDE SEQUENCE [LARGE SCALE GENOMIC DNA]</scope>
    <source>
        <strain evidence="2">SD006</strain>
    </source>
</reference>
<dbReference type="RefSeq" id="WP_053250893.1">
    <property type="nucleotide sequence ID" value="NZ_LGAP01000016.1"/>
</dbReference>
<dbReference type="PATRIC" id="fig|106592.7.peg.2199"/>
<name>A0A0L8BN68_ENSAD</name>
<sequence length="150" mass="16654">MSEVQTIDIDFDVHKRIEAERQSFAETPNAVLRRLLGIDGRTTMVDTAPSSGRPWAGKGVTLPHGTKLRMEYNGRVHSGVIQNGAWNIEGGMYQSPSAAAGGVARTKDGKKTNLDGWIYWQVKRPEDAHWIALGSLRKPREPEIPLAEMF</sequence>
<accession>A0A0L8BN68</accession>
<dbReference type="OrthoDB" id="8456477at2"/>
<dbReference type="Proteomes" id="UP000037425">
    <property type="component" value="Unassembled WGS sequence"/>
</dbReference>